<reference evidence="2 3" key="1">
    <citation type="submission" date="2019-09" db="EMBL/GenBank/DDBJ databases">
        <authorList>
            <person name="Leyn A S."/>
        </authorList>
    </citation>
    <scope>NUCLEOTIDE SEQUENCE [LARGE SCALE GENOMIC DNA]</scope>
    <source>
        <strain evidence="2">AA231_1</strain>
    </source>
</reference>
<keyword evidence="3" id="KW-1185">Reference proteome</keyword>
<keyword evidence="1" id="KW-0472">Membrane</keyword>
<dbReference type="AlphaFoldDB" id="A0A6I8LMS7"/>
<sequence length="182" mass="20323">MPSGQVSIWIPLGVAVLGIVGVVIGNVVNNRSQNKRLLIQALDDERKTLHADKMRIFASFIEVFHEWAEVLHHAVDKLISEDEPPSSDVATQLKDLGERIRPRAAQLYLVASRDLRDKCDGIMWLYRDTITDLCADAPSVTSVGKVTAEDVPLDAYYELLNHMRAELSIDPKNAAAQWDNYG</sequence>
<evidence type="ECO:0000313" key="3">
    <source>
        <dbReference type="Proteomes" id="UP000399805"/>
    </source>
</evidence>
<keyword evidence="1" id="KW-0812">Transmembrane</keyword>
<protein>
    <submittedName>
        <fullName evidence="2">Uncharacterized protein</fullName>
    </submittedName>
</protein>
<keyword evidence="1" id="KW-1133">Transmembrane helix</keyword>
<name>A0A6I8LMS7_9PSEU</name>
<feature type="transmembrane region" description="Helical" evidence="1">
    <location>
        <begin position="6"/>
        <end position="28"/>
    </location>
</feature>
<dbReference type="EMBL" id="CABVGP010000001">
    <property type="protein sequence ID" value="VVJ18340.1"/>
    <property type="molecule type" value="Genomic_DNA"/>
</dbReference>
<evidence type="ECO:0000256" key="1">
    <source>
        <dbReference type="SAM" id="Phobius"/>
    </source>
</evidence>
<evidence type="ECO:0000313" key="2">
    <source>
        <dbReference type="EMBL" id="VVJ18340.1"/>
    </source>
</evidence>
<accession>A0A6I8LMS7</accession>
<dbReference type="Proteomes" id="UP000399805">
    <property type="component" value="Unassembled WGS sequence"/>
</dbReference>
<gene>
    <name evidence="2" type="ORF">AA23TX_03361</name>
</gene>
<organism evidence="2 3">
    <name type="scientific">Amycolatopsis camponoti</name>
    <dbReference type="NCBI Taxonomy" id="2606593"/>
    <lineage>
        <taxon>Bacteria</taxon>
        <taxon>Bacillati</taxon>
        <taxon>Actinomycetota</taxon>
        <taxon>Actinomycetes</taxon>
        <taxon>Pseudonocardiales</taxon>
        <taxon>Pseudonocardiaceae</taxon>
        <taxon>Amycolatopsis</taxon>
    </lineage>
</organism>
<proteinExistence type="predicted"/>
<dbReference type="RefSeq" id="WP_155543366.1">
    <property type="nucleotide sequence ID" value="NZ_CABVGP010000001.1"/>
</dbReference>